<gene>
    <name evidence="2" type="ORF">Csa_4G012430</name>
</gene>
<keyword evidence="3" id="KW-1185">Reference proteome</keyword>
<evidence type="ECO:0000313" key="3">
    <source>
        <dbReference type="Proteomes" id="UP000029981"/>
    </source>
</evidence>
<feature type="compositionally biased region" description="Acidic residues" evidence="1">
    <location>
        <begin position="20"/>
        <end position="31"/>
    </location>
</feature>
<evidence type="ECO:0000256" key="1">
    <source>
        <dbReference type="SAM" id="MobiDB-lite"/>
    </source>
</evidence>
<accession>A0A0A0KXC9</accession>
<dbReference type="AlphaFoldDB" id="A0A0A0KXC9"/>
<dbReference type="Proteomes" id="UP000029981">
    <property type="component" value="Chromosome 4"/>
</dbReference>
<protein>
    <submittedName>
        <fullName evidence="2">Uncharacterized protein</fullName>
    </submittedName>
</protein>
<organism evidence="2 3">
    <name type="scientific">Cucumis sativus</name>
    <name type="common">Cucumber</name>
    <dbReference type="NCBI Taxonomy" id="3659"/>
    <lineage>
        <taxon>Eukaryota</taxon>
        <taxon>Viridiplantae</taxon>
        <taxon>Streptophyta</taxon>
        <taxon>Embryophyta</taxon>
        <taxon>Tracheophyta</taxon>
        <taxon>Spermatophyta</taxon>
        <taxon>Magnoliopsida</taxon>
        <taxon>eudicotyledons</taxon>
        <taxon>Gunneridae</taxon>
        <taxon>Pentapetalae</taxon>
        <taxon>rosids</taxon>
        <taxon>fabids</taxon>
        <taxon>Cucurbitales</taxon>
        <taxon>Cucurbitaceae</taxon>
        <taxon>Benincaseae</taxon>
        <taxon>Cucumis</taxon>
    </lineage>
</organism>
<reference evidence="2 3" key="2">
    <citation type="journal article" date="2009" name="PLoS ONE">
        <title>An integrated genetic and cytogenetic map of the cucumber genome.</title>
        <authorList>
            <person name="Ren Y."/>
            <person name="Zhang Z."/>
            <person name="Liu J."/>
            <person name="Staub J.E."/>
            <person name="Han Y."/>
            <person name="Cheng Z."/>
            <person name="Li X."/>
            <person name="Lu J."/>
            <person name="Miao H."/>
            <person name="Kang H."/>
            <person name="Xie B."/>
            <person name="Gu X."/>
            <person name="Wang X."/>
            <person name="Du Y."/>
            <person name="Jin W."/>
            <person name="Huang S."/>
        </authorList>
    </citation>
    <scope>NUCLEOTIDE SEQUENCE [LARGE SCALE GENOMIC DNA]</scope>
    <source>
        <strain evidence="3">cv. 9930</strain>
    </source>
</reference>
<reference evidence="2 3" key="1">
    <citation type="journal article" date="2009" name="Nat. Genet.">
        <title>The genome of the cucumber, Cucumis sativus L.</title>
        <authorList>
            <person name="Huang S."/>
            <person name="Li R."/>
            <person name="Zhang Z."/>
            <person name="Li L."/>
            <person name="Gu X."/>
            <person name="Fan W."/>
            <person name="Lucas W.J."/>
            <person name="Wang X."/>
            <person name="Xie B."/>
            <person name="Ni P."/>
            <person name="Ren Y."/>
            <person name="Zhu H."/>
            <person name="Li J."/>
            <person name="Lin K."/>
            <person name="Jin W."/>
            <person name="Fei Z."/>
            <person name="Li G."/>
            <person name="Staub J."/>
            <person name="Kilian A."/>
            <person name="van der Vossen E.A."/>
            <person name="Wu Y."/>
            <person name="Guo J."/>
            <person name="He J."/>
            <person name="Jia Z."/>
            <person name="Ren Y."/>
            <person name="Tian G."/>
            <person name="Lu Y."/>
            <person name="Ruan J."/>
            <person name="Qian W."/>
            <person name="Wang M."/>
            <person name="Huang Q."/>
            <person name="Li B."/>
            <person name="Xuan Z."/>
            <person name="Cao J."/>
            <person name="Asan"/>
            <person name="Wu Z."/>
            <person name="Zhang J."/>
            <person name="Cai Q."/>
            <person name="Bai Y."/>
            <person name="Zhao B."/>
            <person name="Han Y."/>
            <person name="Li Y."/>
            <person name="Li X."/>
            <person name="Wang S."/>
            <person name="Shi Q."/>
            <person name="Liu S."/>
            <person name="Cho W.K."/>
            <person name="Kim J.Y."/>
            <person name="Xu Y."/>
            <person name="Heller-Uszynska K."/>
            <person name="Miao H."/>
            <person name="Cheng Z."/>
            <person name="Zhang S."/>
            <person name="Wu J."/>
            <person name="Yang Y."/>
            <person name="Kang H."/>
            <person name="Li M."/>
            <person name="Liang H."/>
            <person name="Ren X."/>
            <person name="Shi Z."/>
            <person name="Wen M."/>
            <person name="Jian M."/>
            <person name="Yang H."/>
            <person name="Zhang G."/>
            <person name="Yang Z."/>
            <person name="Chen R."/>
            <person name="Liu S."/>
            <person name="Li J."/>
            <person name="Ma L."/>
            <person name="Liu H."/>
            <person name="Zhou Y."/>
            <person name="Zhao J."/>
            <person name="Fang X."/>
            <person name="Li G."/>
            <person name="Fang L."/>
            <person name="Li Y."/>
            <person name="Liu D."/>
            <person name="Zheng H."/>
            <person name="Zhang Y."/>
            <person name="Qin N."/>
            <person name="Li Z."/>
            <person name="Yang G."/>
            <person name="Yang S."/>
            <person name="Bolund L."/>
            <person name="Kristiansen K."/>
            <person name="Zheng H."/>
            <person name="Li S."/>
            <person name="Zhang X."/>
            <person name="Yang H."/>
            <person name="Wang J."/>
            <person name="Sun R."/>
            <person name="Zhang B."/>
            <person name="Jiang S."/>
            <person name="Wang J."/>
            <person name="Du Y."/>
            <person name="Li S."/>
        </authorList>
    </citation>
    <scope>NUCLEOTIDE SEQUENCE [LARGE SCALE GENOMIC DNA]</scope>
    <source>
        <strain evidence="3">cv. 9930</strain>
    </source>
</reference>
<feature type="compositionally biased region" description="Polar residues" evidence="1">
    <location>
        <begin position="54"/>
        <end position="67"/>
    </location>
</feature>
<dbReference type="EMBL" id="CM002925">
    <property type="protein sequence ID" value="KGN53047.1"/>
    <property type="molecule type" value="Genomic_DNA"/>
</dbReference>
<reference evidence="2 3" key="4">
    <citation type="journal article" date="2011" name="BMC Genomics">
        <title>RNA-Seq improves annotation of protein-coding genes in the cucumber genome.</title>
        <authorList>
            <person name="Li Z."/>
            <person name="Zhang Z."/>
            <person name="Yan P."/>
            <person name="Huang S."/>
            <person name="Fei Z."/>
            <person name="Lin K."/>
        </authorList>
    </citation>
    <scope>NUCLEOTIDE SEQUENCE [LARGE SCALE GENOMIC DNA]</scope>
    <source>
        <strain evidence="3">cv. 9930</strain>
    </source>
</reference>
<proteinExistence type="predicted"/>
<sequence length="73" mass="8014">MKLILHEIDVSDVDMRMKDESEETEEGEEDEGMKKNGGGTCFERSPGDRRMNRISATTTGPQSAIDISSSSSC</sequence>
<dbReference type="Gramene" id="KGN53047">
    <property type="protein sequence ID" value="KGN53047"/>
    <property type="gene ID" value="Csa_4G012430"/>
</dbReference>
<name>A0A0A0KXC9_CUCSA</name>
<reference evidence="2 3" key="3">
    <citation type="journal article" date="2010" name="BMC Genomics">
        <title>Transcriptome sequencing and comparative analysis of cucumber flowers with different sex types.</title>
        <authorList>
            <person name="Guo S."/>
            <person name="Zheng Y."/>
            <person name="Joung J.G."/>
            <person name="Liu S."/>
            <person name="Zhang Z."/>
            <person name="Crasta O.R."/>
            <person name="Sobral B.W."/>
            <person name="Xu Y."/>
            <person name="Huang S."/>
            <person name="Fei Z."/>
        </authorList>
    </citation>
    <scope>NUCLEOTIDE SEQUENCE [LARGE SCALE GENOMIC DNA]</scope>
    <source>
        <strain evidence="3">cv. 9930</strain>
    </source>
</reference>
<feature type="region of interest" description="Disordered" evidence="1">
    <location>
        <begin position="15"/>
        <end position="73"/>
    </location>
</feature>
<evidence type="ECO:0000313" key="2">
    <source>
        <dbReference type="EMBL" id="KGN53047.1"/>
    </source>
</evidence>